<evidence type="ECO:0000313" key="2">
    <source>
        <dbReference type="EMBL" id="KGR16502.1"/>
    </source>
</evidence>
<dbReference type="EMBL" id="AJIX01000009">
    <property type="protein sequence ID" value="KGR16502.1"/>
    <property type="molecule type" value="Genomic_DNA"/>
</dbReference>
<feature type="region of interest" description="Disordered" evidence="1">
    <location>
        <begin position="22"/>
        <end position="85"/>
    </location>
</feature>
<protein>
    <submittedName>
        <fullName evidence="2">Uncharacterized protein</fullName>
    </submittedName>
</protein>
<accession>A0AB34PYP1</accession>
<dbReference type="AlphaFoldDB" id="A0AB34PYP1"/>
<name>A0AB34PYP1_CANAX</name>
<evidence type="ECO:0000313" key="3">
    <source>
        <dbReference type="Proteomes" id="UP000030161"/>
    </source>
</evidence>
<sequence length="388" mass="44615">MSIHPGTKEEINGVTKELSKVGIMQGSKQESKPVLENHQQQSFTPNTSLQSAETNSPDTPNTSISSADTTLGTSTQELVKSIPPPRVENNRRLIAIPKPHYNVVKPTEYTPLAEYYAAQSPHHPKLREVRRLESAKAPIDLYRIANRNNNINVPATKLTADISAMFKYSTNTEVRKVISNVLVSTEKSLKKKLADLPTYFKKLVHAFEKNPEVYLRVNAEPIFGENYTVYEYFDDRDLSHLYYRCRYFHIDDDHRIYFQAFNPDTIGKPEYAHLRQLLVSSLEKLVFEIGGEKFSIKIDEPVEHMHVVAFKLPPTSLVDTVEYLEYFLDEKDEIVESRIPVFSPKSMIQDSTPVTAFFILKLRGKQLPPERKYIFDEEYSFNILTDYS</sequence>
<dbReference type="Proteomes" id="UP000030161">
    <property type="component" value="Unassembled WGS sequence"/>
</dbReference>
<reference evidence="2 3" key="1">
    <citation type="submission" date="2013-12" db="EMBL/GenBank/DDBJ databases">
        <title>The Genome Sequence of Candida albicans P78048.</title>
        <authorList>
            <consortium name="The Broad Institute Genome Sequencing Platform"/>
            <consortium name="The Broad Institute Genome Sequencing Center for Infectious Disease"/>
            <person name="Cuomo C."/>
            <person name="Bennett R."/>
            <person name="Hirakawa M."/>
            <person name="Noverr M."/>
            <person name="Mitchell A."/>
            <person name="Young S.K."/>
            <person name="Zeng Q."/>
            <person name="Gargeya S."/>
            <person name="Fitzgerald M."/>
            <person name="Abouelleil A."/>
            <person name="Alvarado L."/>
            <person name="Berlin A.M."/>
            <person name="Chapman S.B."/>
            <person name="Dewar J."/>
            <person name="Goldberg J."/>
            <person name="Griggs A."/>
            <person name="Gujja S."/>
            <person name="Hansen M."/>
            <person name="Howarth C."/>
            <person name="Imamovic A."/>
            <person name="Larimer J."/>
            <person name="McCowan C."/>
            <person name="Murphy C."/>
            <person name="Pearson M."/>
            <person name="Priest M."/>
            <person name="Roberts A."/>
            <person name="Saif S."/>
            <person name="Shea T."/>
            <person name="Sykes S."/>
            <person name="Wortman J."/>
            <person name="Nusbaum C."/>
            <person name="Birren B."/>
        </authorList>
    </citation>
    <scope>NUCLEOTIDE SEQUENCE [LARGE SCALE GENOMIC DNA]</scope>
    <source>
        <strain evidence="2 3">P78048</strain>
    </source>
</reference>
<comment type="caution">
    <text evidence="2">The sequence shown here is derived from an EMBL/GenBank/DDBJ whole genome shotgun (WGS) entry which is preliminary data.</text>
</comment>
<organism evidence="2 3">
    <name type="scientific">Candida albicans P78048</name>
    <dbReference type="NCBI Taxonomy" id="1094989"/>
    <lineage>
        <taxon>Eukaryota</taxon>
        <taxon>Fungi</taxon>
        <taxon>Dikarya</taxon>
        <taxon>Ascomycota</taxon>
        <taxon>Saccharomycotina</taxon>
        <taxon>Pichiomycetes</taxon>
        <taxon>Debaryomycetaceae</taxon>
        <taxon>Candida/Lodderomyces clade</taxon>
        <taxon>Candida</taxon>
    </lineage>
</organism>
<evidence type="ECO:0000256" key="1">
    <source>
        <dbReference type="SAM" id="MobiDB-lite"/>
    </source>
</evidence>
<proteinExistence type="predicted"/>
<feature type="compositionally biased region" description="Polar residues" evidence="1">
    <location>
        <begin position="37"/>
        <end position="78"/>
    </location>
</feature>
<gene>
    <name evidence="2" type="ORF">MG3_01230</name>
</gene>